<gene>
    <name evidence="1" type="ORF">U0037_10670</name>
</gene>
<name>A0ACD4Y276_PSEFL</name>
<dbReference type="EMBL" id="CP140009">
    <property type="protein sequence ID" value="WQD75446.1"/>
    <property type="molecule type" value="Genomic_DNA"/>
</dbReference>
<keyword evidence="2" id="KW-1185">Reference proteome</keyword>
<proteinExistence type="predicted"/>
<evidence type="ECO:0000313" key="1">
    <source>
        <dbReference type="EMBL" id="WQD75446.1"/>
    </source>
</evidence>
<accession>A0ACD4Y276</accession>
<sequence>MSLADLTDPLQRLAELDTHTVSDALDFLQLPGAVPADRLRLG</sequence>
<reference evidence="1" key="1">
    <citation type="submission" date="2023-12" db="EMBL/GenBank/DDBJ databases">
        <title>Genome sequencing and assembly of bacterial species from a model synthetic community.</title>
        <authorList>
            <person name="Hogle S.L."/>
        </authorList>
    </citation>
    <scope>NUCLEOTIDE SEQUENCE</scope>
    <source>
        <strain evidence="1">SBW25</strain>
    </source>
</reference>
<organism evidence="1 2">
    <name type="scientific">Pseudomonas fluorescens</name>
    <dbReference type="NCBI Taxonomy" id="294"/>
    <lineage>
        <taxon>Bacteria</taxon>
        <taxon>Pseudomonadati</taxon>
        <taxon>Pseudomonadota</taxon>
        <taxon>Gammaproteobacteria</taxon>
        <taxon>Pseudomonadales</taxon>
        <taxon>Pseudomonadaceae</taxon>
        <taxon>Pseudomonas</taxon>
    </lineage>
</organism>
<dbReference type="Proteomes" id="UP001325023">
    <property type="component" value="Chromosome"/>
</dbReference>
<evidence type="ECO:0000313" key="2">
    <source>
        <dbReference type="Proteomes" id="UP001325023"/>
    </source>
</evidence>
<protein>
    <submittedName>
        <fullName evidence="1">Uncharacterized protein</fullName>
    </submittedName>
</protein>